<keyword evidence="5" id="KW-0539">Nucleus</keyword>
<accession>A0A916DYI3</accession>
<reference evidence="7" key="1">
    <citation type="submission" date="2020-05" db="EMBL/GenBank/DDBJ databases">
        <authorList>
            <person name="Rincon C."/>
            <person name="Sanders R I."/>
            <person name="Robbins C."/>
            <person name="Chaturvedi A."/>
        </authorList>
    </citation>
    <scope>NUCLEOTIDE SEQUENCE</scope>
    <source>
        <strain evidence="7">CHB12</strain>
    </source>
</reference>
<dbReference type="PANTHER" id="PTHR46481">
    <property type="entry name" value="ZINC FINGER BED DOMAIN-CONTAINING PROTEIN 4"/>
    <property type="match status" value="1"/>
</dbReference>
<dbReference type="GO" id="GO:0008270">
    <property type="term" value="F:zinc ion binding"/>
    <property type="evidence" value="ECO:0007669"/>
    <property type="project" value="UniProtKB-KW"/>
</dbReference>
<comment type="subcellular location">
    <subcellularLocation>
        <location evidence="1">Nucleus</location>
    </subcellularLocation>
</comment>
<gene>
    <name evidence="7" type="ORF">CHRIB12_LOCUS266</name>
</gene>
<evidence type="ECO:0000256" key="5">
    <source>
        <dbReference type="ARBA" id="ARBA00023242"/>
    </source>
</evidence>
<keyword evidence="2" id="KW-0479">Metal-binding</keyword>
<evidence type="ECO:0000313" key="8">
    <source>
        <dbReference type="Proteomes" id="UP000684084"/>
    </source>
</evidence>
<dbReference type="AlphaFoldDB" id="A0A916DYI3"/>
<dbReference type="OrthoDB" id="3236755at2759"/>
<evidence type="ECO:0000313" key="7">
    <source>
        <dbReference type="EMBL" id="CAB5293421.1"/>
    </source>
</evidence>
<dbReference type="InterPro" id="IPR007021">
    <property type="entry name" value="DUF659"/>
</dbReference>
<evidence type="ECO:0000256" key="3">
    <source>
        <dbReference type="ARBA" id="ARBA00022771"/>
    </source>
</evidence>
<name>A0A916DYI3_9GLOM</name>
<evidence type="ECO:0000256" key="2">
    <source>
        <dbReference type="ARBA" id="ARBA00022723"/>
    </source>
</evidence>
<keyword evidence="4" id="KW-0862">Zinc</keyword>
<evidence type="ECO:0000259" key="6">
    <source>
        <dbReference type="Pfam" id="PF04937"/>
    </source>
</evidence>
<comment type="caution">
    <text evidence="7">The sequence shown here is derived from an EMBL/GenBank/DDBJ whole genome shotgun (WGS) entry which is preliminary data.</text>
</comment>
<evidence type="ECO:0000256" key="1">
    <source>
        <dbReference type="ARBA" id="ARBA00004123"/>
    </source>
</evidence>
<sequence>MSSGPSKVSKGRPPSDVWCNHMIQGNMQSRGHYSATCSYCRQYWRQGRPQVLSAHLANHCKKCPDDVSLYFAKIVRKNLAKEEEESADEDESDYPNKRVRQTGIKNFYGGGKIEKGRSDELDRALEPGYDPPSRRVLNGTLLEAELSRVNARVNNELEKESNFTIALDGWTDPRGNSLWAFILLTPSRKEYLLQLEDLSKNLHTAEYLSKVINDIICKVGISKIVAIVSDNAANVAGARQLITNEYPSIINIRYIAHCINLISSDIVKVDQVKCLVKRANILTRYFKNSTLASTWLKEAIDAKNIAGPGQS</sequence>
<proteinExistence type="predicted"/>
<feature type="domain" description="DUF659" evidence="6">
    <location>
        <begin position="132"/>
        <end position="280"/>
    </location>
</feature>
<dbReference type="Proteomes" id="UP000684084">
    <property type="component" value="Unassembled WGS sequence"/>
</dbReference>
<dbReference type="InterPro" id="IPR052035">
    <property type="entry name" value="ZnF_BED_domain_contain"/>
</dbReference>
<dbReference type="VEuPathDB" id="FungiDB:RhiirFUN_019608"/>
<dbReference type="PANTHER" id="PTHR46481:SF10">
    <property type="entry name" value="ZINC FINGER BED DOMAIN-CONTAINING PROTEIN 39"/>
    <property type="match status" value="1"/>
</dbReference>
<evidence type="ECO:0000256" key="4">
    <source>
        <dbReference type="ARBA" id="ARBA00022833"/>
    </source>
</evidence>
<dbReference type="Pfam" id="PF04937">
    <property type="entry name" value="DUF659"/>
    <property type="match status" value="1"/>
</dbReference>
<protein>
    <recommendedName>
        <fullName evidence="6">DUF659 domain-containing protein</fullName>
    </recommendedName>
</protein>
<organism evidence="7 8">
    <name type="scientific">Rhizophagus irregularis</name>
    <dbReference type="NCBI Taxonomy" id="588596"/>
    <lineage>
        <taxon>Eukaryota</taxon>
        <taxon>Fungi</taxon>
        <taxon>Fungi incertae sedis</taxon>
        <taxon>Mucoromycota</taxon>
        <taxon>Glomeromycotina</taxon>
        <taxon>Glomeromycetes</taxon>
        <taxon>Glomerales</taxon>
        <taxon>Glomeraceae</taxon>
        <taxon>Rhizophagus</taxon>
    </lineage>
</organism>
<dbReference type="GO" id="GO:0005634">
    <property type="term" value="C:nucleus"/>
    <property type="evidence" value="ECO:0007669"/>
    <property type="project" value="UniProtKB-SubCell"/>
</dbReference>
<keyword evidence="3" id="KW-0863">Zinc-finger</keyword>
<dbReference type="EMBL" id="CAGKOT010000001">
    <property type="protein sequence ID" value="CAB5293421.1"/>
    <property type="molecule type" value="Genomic_DNA"/>
</dbReference>